<evidence type="ECO:0000259" key="5">
    <source>
        <dbReference type="PROSITE" id="PS01124"/>
    </source>
</evidence>
<organism evidence="6 7">
    <name type="scientific">Paenibacillus thalictri</name>
    <dbReference type="NCBI Taxonomy" id="2527873"/>
    <lineage>
        <taxon>Bacteria</taxon>
        <taxon>Bacillati</taxon>
        <taxon>Bacillota</taxon>
        <taxon>Bacilli</taxon>
        <taxon>Bacillales</taxon>
        <taxon>Paenibacillaceae</taxon>
        <taxon>Paenibacillus</taxon>
    </lineage>
</organism>
<dbReference type="SUPFAM" id="SSF46689">
    <property type="entry name" value="Homeodomain-like"/>
    <property type="match status" value="2"/>
</dbReference>
<keyword evidence="3" id="KW-0804">Transcription</keyword>
<evidence type="ECO:0000256" key="2">
    <source>
        <dbReference type="ARBA" id="ARBA00023125"/>
    </source>
</evidence>
<evidence type="ECO:0000256" key="4">
    <source>
        <dbReference type="SAM" id="Phobius"/>
    </source>
</evidence>
<sequence length="765" mass="86891">MHPHLFMKEGTFIFQKGSMFRRLFVSYMLITFIPIAVLFGILYKNSVVNLRSEVESFSISNMYKIKDLMDTRIREWKSISSLISLNPKLSPYNMTNQDYQTMEGIAELAKYKAGNAFISDILLWYKNDEDRLFSSTGTISLPVLLEKSYGFNEAERMQFERDIRNMKVPVLKSFPASDTMTYMVPLPVFGLSQHGTAIFMFKGSVIRKMISEGRTEFQGATLLLDANLNEMVKVDTNGMLEQEGMLAFLKEKVVPGIHVVDFKHNSLSMISVVSEETGWTYVTVIPTRQFQAVVTSQEIFVIACTLILLVLCSAVALTLALGNYRPIRKLDTFVRQHRLTSDAAKGNELENISQAIGKALALNQSLTDQLDTQRMLLRYDVLIRLLKGDSSSRDEQIKLLESSGLSSTGPYYAVILVCYDPTEGELAKLNGKVLDYVADHYSADGKAFAVEPGSDNAVAIIACAKAKGDYGELQHLAEQILELYGESRGKVTIGIGKIGDELLQINRSYIEAYAAVEHRSVLCDRPIIRFEEIVTFPQWYWQSAEDEMYWLHSLKQGDRAQALEALRKMVGHIEDKNMPEAMTRFACNKIADLAIQAVQQVTRESAPGRNEAPQFGEAIIHVIQFHSLPEFRRHMQTLIGSICDYVYKVQQQREQGLVAHIIRYMEDNFKDPNLSLESIAEQFGNSNYYWSRFFKEKIGCHFTDYLWNLRVREAKRQFAASNKTLKDVVADIGYLDLSSFSRRFKGEEGITPGQYRKLYATANET</sequence>
<evidence type="ECO:0000256" key="3">
    <source>
        <dbReference type="ARBA" id="ARBA00023163"/>
    </source>
</evidence>
<dbReference type="AlphaFoldDB" id="A0A4Q9DHW9"/>
<keyword evidence="4" id="KW-0472">Membrane</keyword>
<evidence type="ECO:0000256" key="1">
    <source>
        <dbReference type="ARBA" id="ARBA00023015"/>
    </source>
</evidence>
<protein>
    <submittedName>
        <fullName evidence="6">AraC family transcriptional regulator</fullName>
    </submittedName>
</protein>
<evidence type="ECO:0000313" key="7">
    <source>
        <dbReference type="Proteomes" id="UP000293142"/>
    </source>
</evidence>
<dbReference type="Proteomes" id="UP000293142">
    <property type="component" value="Unassembled WGS sequence"/>
</dbReference>
<dbReference type="GO" id="GO:0003700">
    <property type="term" value="F:DNA-binding transcription factor activity"/>
    <property type="evidence" value="ECO:0007669"/>
    <property type="project" value="InterPro"/>
</dbReference>
<keyword evidence="1" id="KW-0805">Transcription regulation</keyword>
<dbReference type="PROSITE" id="PS01124">
    <property type="entry name" value="HTH_ARAC_FAMILY_2"/>
    <property type="match status" value="1"/>
</dbReference>
<dbReference type="InterPro" id="IPR018060">
    <property type="entry name" value="HTH_AraC"/>
</dbReference>
<gene>
    <name evidence="6" type="ORF">EYB31_33005</name>
</gene>
<keyword evidence="4" id="KW-0812">Transmembrane</keyword>
<feature type="transmembrane region" description="Helical" evidence="4">
    <location>
        <begin position="23"/>
        <end position="43"/>
    </location>
</feature>
<dbReference type="Gene3D" id="1.10.10.60">
    <property type="entry name" value="Homeodomain-like"/>
    <property type="match status" value="2"/>
</dbReference>
<dbReference type="InterPro" id="IPR009057">
    <property type="entry name" value="Homeodomain-like_sf"/>
</dbReference>
<evidence type="ECO:0000313" key="6">
    <source>
        <dbReference type="EMBL" id="TBL70542.1"/>
    </source>
</evidence>
<dbReference type="PANTHER" id="PTHR43280">
    <property type="entry name" value="ARAC-FAMILY TRANSCRIPTIONAL REGULATOR"/>
    <property type="match status" value="1"/>
</dbReference>
<feature type="domain" description="HTH araC/xylS-type" evidence="5">
    <location>
        <begin position="659"/>
        <end position="758"/>
    </location>
</feature>
<accession>A0A4Q9DHW9</accession>
<proteinExistence type="predicted"/>
<dbReference type="SMART" id="SM00342">
    <property type="entry name" value="HTH_ARAC"/>
    <property type="match status" value="1"/>
</dbReference>
<dbReference type="Pfam" id="PF12833">
    <property type="entry name" value="HTH_18"/>
    <property type="match status" value="1"/>
</dbReference>
<feature type="transmembrane region" description="Helical" evidence="4">
    <location>
        <begin position="299"/>
        <end position="321"/>
    </location>
</feature>
<comment type="caution">
    <text evidence="6">The sequence shown here is derived from an EMBL/GenBank/DDBJ whole genome shotgun (WGS) entry which is preliminary data.</text>
</comment>
<dbReference type="PANTHER" id="PTHR43280:SF10">
    <property type="entry name" value="REGULATORY PROTEIN POCR"/>
    <property type="match status" value="1"/>
</dbReference>
<dbReference type="Pfam" id="PF17853">
    <property type="entry name" value="GGDEF_2"/>
    <property type="match status" value="1"/>
</dbReference>
<dbReference type="InterPro" id="IPR041522">
    <property type="entry name" value="CdaR_GGDEF"/>
</dbReference>
<reference evidence="6 7" key="1">
    <citation type="submission" date="2019-02" db="EMBL/GenBank/DDBJ databases">
        <title>Paenibacillus sp. nov., isolated from surface-sterilized tissue of Thalictrum simplex L.</title>
        <authorList>
            <person name="Tuo L."/>
        </authorList>
    </citation>
    <scope>NUCLEOTIDE SEQUENCE [LARGE SCALE GENOMIC DNA]</scope>
    <source>
        <strain evidence="6 7">N2SHLJ1</strain>
    </source>
</reference>
<name>A0A4Q9DHW9_9BACL</name>
<dbReference type="EMBL" id="SIRE01000031">
    <property type="protein sequence ID" value="TBL70542.1"/>
    <property type="molecule type" value="Genomic_DNA"/>
</dbReference>
<keyword evidence="4" id="KW-1133">Transmembrane helix</keyword>
<dbReference type="GO" id="GO:0043565">
    <property type="term" value="F:sequence-specific DNA binding"/>
    <property type="evidence" value="ECO:0007669"/>
    <property type="project" value="InterPro"/>
</dbReference>
<keyword evidence="2" id="KW-0238">DNA-binding</keyword>
<keyword evidence="7" id="KW-1185">Reference proteome</keyword>